<accession>A0A1M5GZP0</accession>
<dbReference type="AlphaFoldDB" id="A0A1M5GZP0"/>
<evidence type="ECO:0000313" key="2">
    <source>
        <dbReference type="Proteomes" id="UP000190675"/>
    </source>
</evidence>
<dbReference type="Proteomes" id="UP000190675">
    <property type="component" value="Chromosome I"/>
</dbReference>
<gene>
    <name evidence="1" type="ORF">SAMN05444169_0486</name>
</gene>
<evidence type="ECO:0000313" key="1">
    <source>
        <dbReference type="EMBL" id="SHG09211.1"/>
    </source>
</evidence>
<organism evidence="1 2">
    <name type="scientific">Bradyrhizobium erythrophlei</name>
    <dbReference type="NCBI Taxonomy" id="1437360"/>
    <lineage>
        <taxon>Bacteria</taxon>
        <taxon>Pseudomonadati</taxon>
        <taxon>Pseudomonadota</taxon>
        <taxon>Alphaproteobacteria</taxon>
        <taxon>Hyphomicrobiales</taxon>
        <taxon>Nitrobacteraceae</taxon>
        <taxon>Bradyrhizobium</taxon>
    </lineage>
</organism>
<protein>
    <submittedName>
        <fullName evidence="1">Uncharacterized protein</fullName>
    </submittedName>
</protein>
<reference evidence="1 2" key="1">
    <citation type="submission" date="2016-11" db="EMBL/GenBank/DDBJ databases">
        <authorList>
            <person name="Jaros S."/>
            <person name="Januszkiewicz K."/>
            <person name="Wedrychowicz H."/>
        </authorList>
    </citation>
    <scope>NUCLEOTIDE SEQUENCE [LARGE SCALE GENOMIC DNA]</scope>
    <source>
        <strain evidence="1 2">GAS242</strain>
    </source>
</reference>
<dbReference type="EMBL" id="LT670818">
    <property type="protein sequence ID" value="SHG09211.1"/>
    <property type="molecule type" value="Genomic_DNA"/>
</dbReference>
<sequence>MHRIFQKSVGAKVPTLVEALAVKEHLLRKRVCAF</sequence>
<proteinExistence type="predicted"/>
<name>A0A1M5GZP0_9BRAD</name>